<evidence type="ECO:0000256" key="3">
    <source>
        <dbReference type="ARBA" id="ARBA00010031"/>
    </source>
</evidence>
<keyword evidence="9" id="KW-0479">Metal-binding</keyword>
<evidence type="ECO:0000256" key="2">
    <source>
        <dbReference type="ARBA" id="ARBA00004613"/>
    </source>
</evidence>
<keyword evidence="5" id="KW-0325">Glycoprotein</keyword>
<keyword evidence="9" id="KW-0349">Heme</keyword>
<feature type="signal peptide" evidence="11">
    <location>
        <begin position="1"/>
        <end position="17"/>
    </location>
</feature>
<keyword evidence="6 11" id="KW-0732">Signal</keyword>
<dbReference type="PROSITE" id="PS52012">
    <property type="entry name" value="CFEM"/>
    <property type="match status" value="1"/>
</dbReference>
<keyword evidence="8" id="KW-0449">Lipoprotein</keyword>
<evidence type="ECO:0000256" key="7">
    <source>
        <dbReference type="ARBA" id="ARBA00023157"/>
    </source>
</evidence>
<reference evidence="14" key="1">
    <citation type="journal article" date="2023" name="Mol. Phylogenet. Evol.">
        <title>Genome-scale phylogeny and comparative genomics of the fungal order Sordariales.</title>
        <authorList>
            <person name="Hensen N."/>
            <person name="Bonometti L."/>
            <person name="Westerberg I."/>
            <person name="Brannstrom I.O."/>
            <person name="Guillou S."/>
            <person name="Cros-Aarteil S."/>
            <person name="Calhoun S."/>
            <person name="Haridas S."/>
            <person name="Kuo A."/>
            <person name="Mondo S."/>
            <person name="Pangilinan J."/>
            <person name="Riley R."/>
            <person name="LaButti K."/>
            <person name="Andreopoulos B."/>
            <person name="Lipzen A."/>
            <person name="Chen C."/>
            <person name="Yan M."/>
            <person name="Daum C."/>
            <person name="Ng V."/>
            <person name="Clum A."/>
            <person name="Steindorff A."/>
            <person name="Ohm R.A."/>
            <person name="Martin F."/>
            <person name="Silar P."/>
            <person name="Natvig D.O."/>
            <person name="Lalanne C."/>
            <person name="Gautier V."/>
            <person name="Ament-Velasquez S.L."/>
            <person name="Kruys A."/>
            <person name="Hutchinson M.I."/>
            <person name="Powell A.J."/>
            <person name="Barry K."/>
            <person name="Miller A.N."/>
            <person name="Grigoriev I.V."/>
            <person name="Debuchy R."/>
            <person name="Gladieux P."/>
            <person name="Hiltunen Thoren M."/>
            <person name="Johannesson H."/>
        </authorList>
    </citation>
    <scope>NUCLEOTIDE SEQUENCE [LARGE SCALE GENOMIC DNA]</scope>
    <source>
        <strain evidence="14">CBS 340.73</strain>
    </source>
</reference>
<evidence type="ECO:0000256" key="4">
    <source>
        <dbReference type="ARBA" id="ARBA00022525"/>
    </source>
</evidence>
<comment type="similarity">
    <text evidence="3">Belongs to the RBT5 family.</text>
</comment>
<evidence type="ECO:0000259" key="12">
    <source>
        <dbReference type="PROSITE" id="PS52012"/>
    </source>
</evidence>
<comment type="subcellular location">
    <subcellularLocation>
        <location evidence="1">Membrane</location>
        <topology evidence="1">Lipid-anchor</topology>
        <topology evidence="1">GPI-anchor</topology>
    </subcellularLocation>
    <subcellularLocation>
        <location evidence="2">Secreted</location>
    </subcellularLocation>
</comment>
<accession>A0AAN6RYG9</accession>
<feature type="compositionally biased region" description="Basic and acidic residues" evidence="10">
    <location>
        <begin position="135"/>
        <end position="297"/>
    </location>
</feature>
<dbReference type="EMBL" id="MU853980">
    <property type="protein sequence ID" value="KAK3934547.1"/>
    <property type="molecule type" value="Genomic_DNA"/>
</dbReference>
<comment type="caution">
    <text evidence="9">Lacks conserved residue(s) required for the propagation of feature annotation.</text>
</comment>
<dbReference type="SMART" id="SM00747">
    <property type="entry name" value="CFEM"/>
    <property type="match status" value="1"/>
</dbReference>
<dbReference type="Proteomes" id="UP001303473">
    <property type="component" value="Unassembled WGS sequence"/>
</dbReference>
<evidence type="ECO:0000256" key="6">
    <source>
        <dbReference type="ARBA" id="ARBA00022729"/>
    </source>
</evidence>
<dbReference type="InterPro" id="IPR008427">
    <property type="entry name" value="Extracellular_membr_CFEM_dom"/>
</dbReference>
<organism evidence="13 14">
    <name type="scientific">Diplogelasinospora grovesii</name>
    <dbReference type="NCBI Taxonomy" id="303347"/>
    <lineage>
        <taxon>Eukaryota</taxon>
        <taxon>Fungi</taxon>
        <taxon>Dikarya</taxon>
        <taxon>Ascomycota</taxon>
        <taxon>Pezizomycotina</taxon>
        <taxon>Sordariomycetes</taxon>
        <taxon>Sordariomycetidae</taxon>
        <taxon>Sordariales</taxon>
        <taxon>Diplogelasinosporaceae</taxon>
        <taxon>Diplogelasinospora</taxon>
    </lineage>
</organism>
<sequence length="297" mass="34455">MMKSIAPIFTILTLATALPKAQFPRADTTAGNLERLPRCGRACFDDHWRESRCNNVGDYGCLCLSRSFRDAVKPCIVASCYDKRQFDKVEIWIEDTCGIYNGWGLERVVRRAQSDDQGETRRPPRDGGFRIPARPYDDGHYDDGYHGDGHDGYHRDDNREGHRGVRRDDRYDENRDGHRDDGHRDDGHRDDGHRDEDHLTVPRDDRDGHYDKNRDGHRDDGHRDDGHRDEGHLTVPRDDRDGHRDDGHRDDGHRDDGHRDDGHRDDGYRDEGHLTVPRDDRDGHRDDGHRDGRNGQF</sequence>
<feature type="compositionally biased region" description="Basic and acidic residues" evidence="10">
    <location>
        <begin position="112"/>
        <end position="128"/>
    </location>
</feature>
<feature type="chain" id="PRO_5043054481" description="CFEM domain-containing protein" evidence="11">
    <location>
        <begin position="18"/>
        <end position="297"/>
    </location>
</feature>
<evidence type="ECO:0000256" key="1">
    <source>
        <dbReference type="ARBA" id="ARBA00004589"/>
    </source>
</evidence>
<evidence type="ECO:0000256" key="10">
    <source>
        <dbReference type="SAM" id="MobiDB-lite"/>
    </source>
</evidence>
<dbReference type="AlphaFoldDB" id="A0AAN6RYG9"/>
<keyword evidence="9" id="KW-0408">Iron</keyword>
<dbReference type="Pfam" id="PF05730">
    <property type="entry name" value="CFEM"/>
    <property type="match status" value="1"/>
</dbReference>
<keyword evidence="4" id="KW-0964">Secreted</keyword>
<keyword evidence="7" id="KW-1015">Disulfide bond</keyword>
<feature type="domain" description="CFEM" evidence="12">
    <location>
        <begin position="12"/>
        <end position="120"/>
    </location>
</feature>
<evidence type="ECO:0000256" key="11">
    <source>
        <dbReference type="SAM" id="SignalP"/>
    </source>
</evidence>
<protein>
    <recommendedName>
        <fullName evidence="12">CFEM domain-containing protein</fullName>
    </recommendedName>
</protein>
<feature type="region of interest" description="Disordered" evidence="10">
    <location>
        <begin position="112"/>
        <end position="297"/>
    </location>
</feature>
<gene>
    <name evidence="13" type="ORF">QBC46DRAFT_426783</name>
</gene>
<evidence type="ECO:0000256" key="9">
    <source>
        <dbReference type="PROSITE-ProRule" id="PRU01356"/>
    </source>
</evidence>
<proteinExistence type="inferred from homology"/>
<evidence type="ECO:0000313" key="13">
    <source>
        <dbReference type="EMBL" id="KAK3934547.1"/>
    </source>
</evidence>
<evidence type="ECO:0000256" key="5">
    <source>
        <dbReference type="ARBA" id="ARBA00022622"/>
    </source>
</evidence>
<dbReference type="GO" id="GO:0005576">
    <property type="term" value="C:extracellular region"/>
    <property type="evidence" value="ECO:0007669"/>
    <property type="project" value="UniProtKB-SubCell"/>
</dbReference>
<name>A0AAN6RYG9_9PEZI</name>
<keyword evidence="14" id="KW-1185">Reference proteome</keyword>
<feature type="binding site" description="axial binding residue" evidence="9">
    <location>
        <position position="58"/>
    </location>
    <ligand>
        <name>heme</name>
        <dbReference type="ChEBI" id="CHEBI:30413"/>
    </ligand>
    <ligandPart>
        <name>Fe</name>
        <dbReference type="ChEBI" id="CHEBI:18248"/>
    </ligandPart>
</feature>
<dbReference type="GO" id="GO:0046872">
    <property type="term" value="F:metal ion binding"/>
    <property type="evidence" value="ECO:0007669"/>
    <property type="project" value="UniProtKB-UniRule"/>
</dbReference>
<dbReference type="GO" id="GO:0098552">
    <property type="term" value="C:side of membrane"/>
    <property type="evidence" value="ECO:0007669"/>
    <property type="project" value="UniProtKB-KW"/>
</dbReference>
<keyword evidence="5" id="KW-0336">GPI-anchor</keyword>
<keyword evidence="5" id="KW-0472">Membrane</keyword>
<comment type="caution">
    <text evidence="13">The sequence shown here is derived from an EMBL/GenBank/DDBJ whole genome shotgun (WGS) entry which is preliminary data.</text>
</comment>
<evidence type="ECO:0000313" key="14">
    <source>
        <dbReference type="Proteomes" id="UP001303473"/>
    </source>
</evidence>
<evidence type="ECO:0000256" key="8">
    <source>
        <dbReference type="ARBA" id="ARBA00023288"/>
    </source>
</evidence>